<dbReference type="InterPro" id="IPR017737">
    <property type="entry name" value="TssE1-like"/>
</dbReference>
<dbReference type="AlphaFoldDB" id="A0A4R2KYB6"/>
<evidence type="ECO:0000259" key="2">
    <source>
        <dbReference type="Pfam" id="PF04965"/>
    </source>
</evidence>
<dbReference type="RefSeq" id="WP_243662726.1">
    <property type="nucleotide sequence ID" value="NZ_SLWY01000024.1"/>
</dbReference>
<evidence type="ECO:0000313" key="3">
    <source>
        <dbReference type="EMBL" id="TCO78102.1"/>
    </source>
</evidence>
<feature type="domain" description="IraD/Gp25-like" evidence="2">
    <location>
        <begin position="38"/>
        <end position="141"/>
    </location>
</feature>
<name>A0A4R2KYB6_9GAMM</name>
<dbReference type="InterPro" id="IPR007048">
    <property type="entry name" value="IraD/Gp25-like"/>
</dbReference>
<dbReference type="PANTHER" id="PTHR38595">
    <property type="entry name" value="CYTOPLASMIC PROTEIN-RELATED"/>
    <property type="match status" value="1"/>
</dbReference>
<evidence type="ECO:0000256" key="1">
    <source>
        <dbReference type="SAM" id="MobiDB-lite"/>
    </source>
</evidence>
<dbReference type="Pfam" id="PF04965">
    <property type="entry name" value="GPW_gp25"/>
    <property type="match status" value="1"/>
</dbReference>
<proteinExistence type="predicted"/>
<dbReference type="Proteomes" id="UP000295765">
    <property type="component" value="Unassembled WGS sequence"/>
</dbReference>
<evidence type="ECO:0000313" key="4">
    <source>
        <dbReference type="Proteomes" id="UP000295765"/>
    </source>
</evidence>
<dbReference type="SUPFAM" id="SSF160719">
    <property type="entry name" value="gpW/gp25-like"/>
    <property type="match status" value="1"/>
</dbReference>
<dbReference type="EMBL" id="SLWY01000024">
    <property type="protein sequence ID" value="TCO78102.1"/>
    <property type="molecule type" value="Genomic_DNA"/>
</dbReference>
<feature type="compositionally biased region" description="Basic and acidic residues" evidence="1">
    <location>
        <begin position="17"/>
        <end position="33"/>
    </location>
</feature>
<gene>
    <name evidence="3" type="ORF">EV699_12419</name>
</gene>
<organism evidence="3 4">
    <name type="scientific">Plasticicumulans lactativorans</name>
    <dbReference type="NCBI Taxonomy" id="1133106"/>
    <lineage>
        <taxon>Bacteria</taxon>
        <taxon>Pseudomonadati</taxon>
        <taxon>Pseudomonadota</taxon>
        <taxon>Gammaproteobacteria</taxon>
        <taxon>Candidatus Competibacteraceae</taxon>
        <taxon>Plasticicumulans</taxon>
    </lineage>
</organism>
<dbReference type="NCBIfam" id="TIGR03357">
    <property type="entry name" value="VI_zyme"/>
    <property type="match status" value="1"/>
</dbReference>
<reference evidence="3 4" key="1">
    <citation type="submission" date="2019-03" db="EMBL/GenBank/DDBJ databases">
        <title>Genomic Encyclopedia of Type Strains, Phase IV (KMG-IV): sequencing the most valuable type-strain genomes for metagenomic binning, comparative biology and taxonomic classification.</title>
        <authorList>
            <person name="Goeker M."/>
        </authorList>
    </citation>
    <scope>NUCLEOTIDE SEQUENCE [LARGE SCALE GENOMIC DNA]</scope>
    <source>
        <strain evidence="3 4">DSM 25287</strain>
    </source>
</reference>
<protein>
    <submittedName>
        <fullName evidence="3">Type VI secretion system protein ImpF</fullName>
    </submittedName>
</protein>
<keyword evidence="4" id="KW-1185">Reference proteome</keyword>
<dbReference type="PANTHER" id="PTHR38595:SF1">
    <property type="entry name" value="TYPE VI SECRETION SYSTEM COMPONENT TSSE1"/>
    <property type="match status" value="1"/>
</dbReference>
<comment type="caution">
    <text evidence="3">The sequence shown here is derived from an EMBL/GenBank/DDBJ whole genome shotgun (WGS) entry which is preliminary data.</text>
</comment>
<sequence>MAELTPQERLQPALLDRLTDDDPHNPRESRENRVLSMSQLRESVLRDLAWLFNATDLASAVPLDALPQVANSVLNYGLPALAGNTASGVNIDQLEQTLVEAIRRFEPRILAHTVSVRALVSDQMSHNAIAFEIQGELWAQPVPLKLWLKTELDLESGTVHVEPWST</sequence>
<feature type="region of interest" description="Disordered" evidence="1">
    <location>
        <begin position="1"/>
        <end position="34"/>
    </location>
</feature>
<accession>A0A4R2KYB6</accession>
<dbReference type="InterPro" id="IPR053176">
    <property type="entry name" value="T6SS_TssE1-like"/>
</dbReference>